<dbReference type="Pfam" id="PF00271">
    <property type="entry name" value="Helicase_C"/>
    <property type="match status" value="1"/>
</dbReference>
<organism evidence="12 13">
    <name type="scientific">Furculomyces boomerangus</name>
    <dbReference type="NCBI Taxonomy" id="61424"/>
    <lineage>
        <taxon>Eukaryota</taxon>
        <taxon>Fungi</taxon>
        <taxon>Fungi incertae sedis</taxon>
        <taxon>Zoopagomycota</taxon>
        <taxon>Kickxellomycotina</taxon>
        <taxon>Harpellomycetes</taxon>
        <taxon>Harpellales</taxon>
        <taxon>Harpellaceae</taxon>
        <taxon>Furculomyces</taxon>
    </lineage>
</organism>
<keyword evidence="2 7" id="KW-0378">Hydrolase</keyword>
<dbReference type="GO" id="GO:0005829">
    <property type="term" value="C:cytosol"/>
    <property type="evidence" value="ECO:0007669"/>
    <property type="project" value="TreeGrafter"/>
</dbReference>
<dbReference type="PROSITE" id="PS51194">
    <property type="entry name" value="HELICASE_CTER"/>
    <property type="match status" value="1"/>
</dbReference>
<evidence type="ECO:0000256" key="7">
    <source>
        <dbReference type="RuleBase" id="RU000492"/>
    </source>
</evidence>
<evidence type="ECO:0000259" key="11">
    <source>
        <dbReference type="PROSITE" id="PS51195"/>
    </source>
</evidence>
<dbReference type="GO" id="GO:0003723">
    <property type="term" value="F:RNA binding"/>
    <property type="evidence" value="ECO:0007669"/>
    <property type="project" value="UniProtKB-KW"/>
</dbReference>
<dbReference type="Gene3D" id="3.40.50.300">
    <property type="entry name" value="P-loop containing nucleotide triphosphate hydrolases"/>
    <property type="match status" value="2"/>
</dbReference>
<evidence type="ECO:0000259" key="9">
    <source>
        <dbReference type="PROSITE" id="PS51192"/>
    </source>
</evidence>
<dbReference type="PROSITE" id="PS00039">
    <property type="entry name" value="DEAD_ATP_HELICASE"/>
    <property type="match status" value="1"/>
</dbReference>
<evidence type="ECO:0000256" key="4">
    <source>
        <dbReference type="ARBA" id="ARBA00022840"/>
    </source>
</evidence>
<dbReference type="CDD" id="cd17955">
    <property type="entry name" value="DEADc_DDX49"/>
    <property type="match status" value="1"/>
</dbReference>
<dbReference type="InterPro" id="IPR027417">
    <property type="entry name" value="P-loop_NTPase"/>
</dbReference>
<feature type="region of interest" description="Disordered" evidence="8">
    <location>
        <begin position="1"/>
        <end position="95"/>
    </location>
</feature>
<evidence type="ECO:0000256" key="1">
    <source>
        <dbReference type="ARBA" id="ARBA00022741"/>
    </source>
</evidence>
<feature type="domain" description="DEAD-box RNA helicase Q" evidence="11">
    <location>
        <begin position="96"/>
        <end position="124"/>
    </location>
</feature>
<feature type="short sequence motif" description="Q motif" evidence="6">
    <location>
        <begin position="96"/>
        <end position="124"/>
    </location>
</feature>
<dbReference type="SMART" id="SM00487">
    <property type="entry name" value="DEXDc"/>
    <property type="match status" value="1"/>
</dbReference>
<evidence type="ECO:0000313" key="12">
    <source>
        <dbReference type="EMBL" id="PVU91080.1"/>
    </source>
</evidence>
<evidence type="ECO:0000256" key="5">
    <source>
        <dbReference type="ARBA" id="ARBA00022884"/>
    </source>
</evidence>
<feature type="domain" description="Helicase ATP-binding" evidence="9">
    <location>
        <begin position="127"/>
        <end position="299"/>
    </location>
</feature>
<evidence type="ECO:0000256" key="2">
    <source>
        <dbReference type="ARBA" id="ARBA00022801"/>
    </source>
</evidence>
<evidence type="ECO:0000256" key="8">
    <source>
        <dbReference type="SAM" id="MobiDB-lite"/>
    </source>
</evidence>
<dbReference type="GO" id="GO:0003724">
    <property type="term" value="F:RNA helicase activity"/>
    <property type="evidence" value="ECO:0007669"/>
    <property type="project" value="InterPro"/>
</dbReference>
<dbReference type="PROSITE" id="PS51195">
    <property type="entry name" value="Q_MOTIF"/>
    <property type="match status" value="1"/>
</dbReference>
<keyword evidence="3 7" id="KW-0347">Helicase</keyword>
<comment type="similarity">
    <text evidence="7">Belongs to the DEAD box helicase family.</text>
</comment>
<dbReference type="PANTHER" id="PTHR47959">
    <property type="entry name" value="ATP-DEPENDENT RNA HELICASE RHLE-RELATED"/>
    <property type="match status" value="1"/>
</dbReference>
<gene>
    <name evidence="12" type="ORF">BB559_004293</name>
</gene>
<proteinExistence type="inferred from homology"/>
<dbReference type="InterPro" id="IPR001650">
    <property type="entry name" value="Helicase_C-like"/>
</dbReference>
<evidence type="ECO:0000256" key="6">
    <source>
        <dbReference type="PROSITE-ProRule" id="PRU00552"/>
    </source>
</evidence>
<dbReference type="AlphaFoldDB" id="A0A2T9YFG9"/>
<keyword evidence="4 7" id="KW-0067">ATP-binding</keyword>
<feature type="compositionally biased region" description="Basic and acidic residues" evidence="8">
    <location>
        <begin position="35"/>
        <end position="52"/>
    </location>
</feature>
<dbReference type="Proteomes" id="UP000245699">
    <property type="component" value="Unassembled WGS sequence"/>
</dbReference>
<accession>A0A2T9YFG9</accession>
<dbReference type="EMBL" id="MBFT01000442">
    <property type="protein sequence ID" value="PVU91080.1"/>
    <property type="molecule type" value="Genomic_DNA"/>
</dbReference>
<keyword evidence="13" id="KW-1185">Reference proteome</keyword>
<dbReference type="InterPro" id="IPR014001">
    <property type="entry name" value="Helicase_ATP-bd"/>
</dbReference>
<dbReference type="STRING" id="61424.A0A2T9YFG9"/>
<dbReference type="GO" id="GO:0016787">
    <property type="term" value="F:hydrolase activity"/>
    <property type="evidence" value="ECO:0007669"/>
    <property type="project" value="UniProtKB-KW"/>
</dbReference>
<evidence type="ECO:0000256" key="3">
    <source>
        <dbReference type="ARBA" id="ARBA00022806"/>
    </source>
</evidence>
<dbReference type="OrthoDB" id="10261904at2759"/>
<dbReference type="Pfam" id="PF00270">
    <property type="entry name" value="DEAD"/>
    <property type="match status" value="1"/>
</dbReference>
<keyword evidence="5" id="KW-0694">RNA-binding</keyword>
<feature type="compositionally biased region" description="Basic and acidic residues" evidence="8">
    <location>
        <begin position="13"/>
        <end position="27"/>
    </location>
</feature>
<evidence type="ECO:0008006" key="14">
    <source>
        <dbReference type="Google" id="ProtNLM"/>
    </source>
</evidence>
<feature type="domain" description="Helicase C-terminal" evidence="10">
    <location>
        <begin position="260"/>
        <end position="409"/>
    </location>
</feature>
<reference evidence="12 13" key="1">
    <citation type="journal article" date="2018" name="MBio">
        <title>Comparative Genomics Reveals the Core Gene Toolbox for the Fungus-Insect Symbiosis.</title>
        <authorList>
            <person name="Wang Y."/>
            <person name="Stata M."/>
            <person name="Wang W."/>
            <person name="Stajich J.E."/>
            <person name="White M.M."/>
            <person name="Moncalvo J.M."/>
        </authorList>
    </citation>
    <scope>NUCLEOTIDE SEQUENCE [LARGE SCALE GENOMIC DNA]</scope>
    <source>
        <strain evidence="12 13">AUS-77-4</strain>
    </source>
</reference>
<evidence type="ECO:0000259" key="10">
    <source>
        <dbReference type="PROSITE" id="PS51194"/>
    </source>
</evidence>
<dbReference type="InterPro" id="IPR000629">
    <property type="entry name" value="RNA-helicase_DEAD-box_CS"/>
</dbReference>
<sequence length="450" mass="50174">MGKTNKRKASAVDNHKREIEDSIDRDNTNGSLELTKPDSTEEHVNNLEKQKSLDNVIPNSSKNINETELDKNKTEEQEPIVEQFTPPQSAPPPPEYSFKELGIGKWLIDALRAVEIKTPTEIQRACIKPILQGKDVIGGAKTGSGKTAAFALPILNDLSADPYGVFALILTPTRELAIQIAEQFTVFGKSINLKVSVIVGGLDMMEQALSLSKRPHIIVATPGRLADHINSCSDVINLNKLKYLVLDEADRLLTSTFAPDLSVIMDVVPKTKRTLLFTATITSSVLAYFQRKQKEGKEPFVYLSESETKTVSSLDQSYLLVPSYVKDSYLVQLLRDPQFENKSIMLVVNLDIPRDPDEYIHRVGRTARAGRSGKAITVVTENDINLLKSIEERIGKQLDEYKVSEKEVMTILNKVIAARRVSTMNLIDSGFGEKDKTRAKKKRAQKKLLE</sequence>
<dbReference type="InterPro" id="IPR050079">
    <property type="entry name" value="DEAD_box_RNA_helicase"/>
</dbReference>
<dbReference type="InterPro" id="IPR014014">
    <property type="entry name" value="RNA_helicase_DEAD_Q_motif"/>
</dbReference>
<comment type="caution">
    <text evidence="12">The sequence shown here is derived from an EMBL/GenBank/DDBJ whole genome shotgun (WGS) entry which is preliminary data.</text>
</comment>
<keyword evidence="1 7" id="KW-0547">Nucleotide-binding</keyword>
<dbReference type="InterPro" id="IPR011545">
    <property type="entry name" value="DEAD/DEAH_box_helicase_dom"/>
</dbReference>
<dbReference type="PANTHER" id="PTHR47959:SF24">
    <property type="entry name" value="ATP-DEPENDENT RNA HELICASE"/>
    <property type="match status" value="1"/>
</dbReference>
<dbReference type="PROSITE" id="PS51192">
    <property type="entry name" value="HELICASE_ATP_BIND_1"/>
    <property type="match status" value="1"/>
</dbReference>
<dbReference type="SUPFAM" id="SSF52540">
    <property type="entry name" value="P-loop containing nucleoside triphosphate hydrolases"/>
    <property type="match status" value="2"/>
</dbReference>
<name>A0A2T9YFG9_9FUNG</name>
<evidence type="ECO:0000313" key="13">
    <source>
        <dbReference type="Proteomes" id="UP000245699"/>
    </source>
</evidence>
<protein>
    <recommendedName>
        <fullName evidence="14">RNA helicase</fullName>
    </recommendedName>
</protein>
<dbReference type="GO" id="GO:0005524">
    <property type="term" value="F:ATP binding"/>
    <property type="evidence" value="ECO:0007669"/>
    <property type="project" value="UniProtKB-KW"/>
</dbReference>
<feature type="compositionally biased region" description="Polar residues" evidence="8">
    <location>
        <begin position="57"/>
        <end position="66"/>
    </location>
</feature>